<feature type="region of interest" description="Disordered" evidence="1">
    <location>
        <begin position="62"/>
        <end position="288"/>
    </location>
</feature>
<evidence type="ECO:0000256" key="1">
    <source>
        <dbReference type="SAM" id="MobiDB-lite"/>
    </source>
</evidence>
<feature type="compositionally biased region" description="Basic residues" evidence="1">
    <location>
        <begin position="226"/>
        <end position="236"/>
    </location>
</feature>
<dbReference type="EMBL" id="KZ293435">
    <property type="protein sequence ID" value="PBK67753.1"/>
    <property type="molecule type" value="Genomic_DNA"/>
</dbReference>
<feature type="compositionally biased region" description="Basic and acidic residues" evidence="1">
    <location>
        <begin position="146"/>
        <end position="157"/>
    </location>
</feature>
<sequence>MSYVFAASSETQSDFRFHAGQDQHGRTFGQAFPNFRDTYLQPFTRFLKKAYPAEVRAARALKDFSPAEKALAETERTDASVDVDKDVGSDERATANGADKDVIPEGRAEPLNLGVGGSPDDVDGILRADAGRQEDIVEPPAAGLEPEQHEQDHDDRQPAPNPSVRSSPAIRLSPPIPKEPTQESVDNSNDNSQSPATKATSSSGNADSPDNDKSTEGEQMTAVMVKKVKPRPKPIKRPAANSTLAGTREKRTRTGPAPKEILTLAERAKHQGGSVPPSSAARKGRKSA</sequence>
<feature type="compositionally biased region" description="Basic and acidic residues" evidence="1">
    <location>
        <begin position="62"/>
        <end position="108"/>
    </location>
</feature>
<reference evidence="3" key="1">
    <citation type="journal article" date="2017" name="Nat. Ecol. Evol.">
        <title>Genome expansion and lineage-specific genetic innovations in the forest pathogenic fungi Armillaria.</title>
        <authorList>
            <person name="Sipos G."/>
            <person name="Prasanna A.N."/>
            <person name="Walter M.C."/>
            <person name="O'Connor E."/>
            <person name="Balint B."/>
            <person name="Krizsan K."/>
            <person name="Kiss B."/>
            <person name="Hess J."/>
            <person name="Varga T."/>
            <person name="Slot J."/>
            <person name="Riley R."/>
            <person name="Boka B."/>
            <person name="Rigling D."/>
            <person name="Barry K."/>
            <person name="Lee J."/>
            <person name="Mihaltcheva S."/>
            <person name="LaButti K."/>
            <person name="Lipzen A."/>
            <person name="Waldron R."/>
            <person name="Moloney N.M."/>
            <person name="Sperisen C."/>
            <person name="Kredics L."/>
            <person name="Vagvoelgyi C."/>
            <person name="Patrignani A."/>
            <person name="Fitzpatrick D."/>
            <person name="Nagy I."/>
            <person name="Doyle S."/>
            <person name="Anderson J.B."/>
            <person name="Grigoriev I.V."/>
            <person name="Gueldener U."/>
            <person name="Muensterkoetter M."/>
            <person name="Nagy L.G."/>
        </authorList>
    </citation>
    <scope>NUCLEOTIDE SEQUENCE [LARGE SCALE GENOMIC DNA]</scope>
    <source>
        <strain evidence="3">28-4</strain>
    </source>
</reference>
<proteinExistence type="predicted"/>
<evidence type="ECO:0000313" key="3">
    <source>
        <dbReference type="Proteomes" id="UP000218334"/>
    </source>
</evidence>
<feature type="compositionally biased region" description="Basic and acidic residues" evidence="1">
    <location>
        <begin position="124"/>
        <end position="135"/>
    </location>
</feature>
<feature type="compositionally biased region" description="Polar residues" evidence="1">
    <location>
        <begin position="182"/>
        <end position="208"/>
    </location>
</feature>
<organism evidence="2 3">
    <name type="scientific">Armillaria solidipes</name>
    <dbReference type="NCBI Taxonomy" id="1076256"/>
    <lineage>
        <taxon>Eukaryota</taxon>
        <taxon>Fungi</taxon>
        <taxon>Dikarya</taxon>
        <taxon>Basidiomycota</taxon>
        <taxon>Agaricomycotina</taxon>
        <taxon>Agaricomycetes</taxon>
        <taxon>Agaricomycetidae</taxon>
        <taxon>Agaricales</taxon>
        <taxon>Marasmiineae</taxon>
        <taxon>Physalacriaceae</taxon>
        <taxon>Armillaria</taxon>
    </lineage>
</organism>
<evidence type="ECO:0000313" key="2">
    <source>
        <dbReference type="EMBL" id="PBK67753.1"/>
    </source>
</evidence>
<protein>
    <submittedName>
        <fullName evidence="2">Uncharacterized protein</fullName>
    </submittedName>
</protein>
<gene>
    <name evidence="2" type="ORF">ARMSODRAFT_1020270</name>
</gene>
<dbReference type="AlphaFoldDB" id="A0A2H3BV23"/>
<dbReference type="Proteomes" id="UP000218334">
    <property type="component" value="Unassembled WGS sequence"/>
</dbReference>
<accession>A0A2H3BV23</accession>
<name>A0A2H3BV23_9AGAR</name>
<keyword evidence="3" id="KW-1185">Reference proteome</keyword>